<dbReference type="GO" id="GO:0106274">
    <property type="term" value="F:NAD+-protein-arginine ADP-ribosyltransferase activity"/>
    <property type="evidence" value="ECO:0007669"/>
    <property type="project" value="UniProtKB-EC"/>
</dbReference>
<dbReference type="Gene3D" id="3.90.176.10">
    <property type="entry name" value="Toxin ADP-ribosyltransferase, Chain A, domain 1"/>
    <property type="match status" value="1"/>
</dbReference>
<dbReference type="InterPro" id="IPR050999">
    <property type="entry name" value="ADP-ribosyltransferase_ARG"/>
</dbReference>
<reference evidence="8" key="1">
    <citation type="submission" date="2025-08" db="UniProtKB">
        <authorList>
            <consortium name="Ensembl"/>
        </authorList>
    </citation>
    <scope>IDENTIFICATION</scope>
</reference>
<dbReference type="PANTHER" id="PTHR10339:SF29">
    <property type="entry name" value="NAD(P)(+)--ARGININE ADP-RIBOSYLTRANSFERASE"/>
    <property type="match status" value="1"/>
</dbReference>
<keyword evidence="4" id="KW-0548">Nucleotidyltransferase</keyword>
<dbReference type="Ensembl" id="ENSLBET00000017646.1">
    <property type="protein sequence ID" value="ENSLBEP00000016700.1"/>
    <property type="gene ID" value="ENSLBEG00000012888.1"/>
</dbReference>
<dbReference type="FunFam" id="3.90.176.10:FF:000003">
    <property type="entry name" value="NAD(P)(+)--arginine ADP-ribosyltransferase"/>
    <property type="match status" value="1"/>
</dbReference>
<dbReference type="SUPFAM" id="SSF56399">
    <property type="entry name" value="ADP-ribosylation"/>
    <property type="match status" value="1"/>
</dbReference>
<reference evidence="8" key="2">
    <citation type="submission" date="2025-09" db="UniProtKB">
        <authorList>
            <consortium name="Ensembl"/>
        </authorList>
    </citation>
    <scope>IDENTIFICATION</scope>
</reference>
<comment type="catalytic activity">
    <reaction evidence="6 7">
        <text>L-arginyl-[protein] + NAD(+) = N(omega)-(ADP-D-ribosyl)-L-arginyl-[protein] + nicotinamide + H(+)</text>
        <dbReference type="Rhea" id="RHEA:19149"/>
        <dbReference type="Rhea" id="RHEA-COMP:10532"/>
        <dbReference type="Rhea" id="RHEA-COMP:15087"/>
        <dbReference type="ChEBI" id="CHEBI:15378"/>
        <dbReference type="ChEBI" id="CHEBI:17154"/>
        <dbReference type="ChEBI" id="CHEBI:29965"/>
        <dbReference type="ChEBI" id="CHEBI:57540"/>
        <dbReference type="ChEBI" id="CHEBI:142554"/>
        <dbReference type="EC" id="2.4.2.31"/>
    </reaction>
</comment>
<evidence type="ECO:0000256" key="7">
    <source>
        <dbReference type="RuleBase" id="RU361228"/>
    </source>
</evidence>
<dbReference type="PANTHER" id="PTHR10339">
    <property type="entry name" value="ADP-RIBOSYLTRANSFERASE"/>
    <property type="match status" value="1"/>
</dbReference>
<evidence type="ECO:0000256" key="6">
    <source>
        <dbReference type="ARBA" id="ARBA00047597"/>
    </source>
</evidence>
<sequence length="289" mass="32943">MLFRGLTNNVTGDVKLTVLKHEKDIKNLKSLNLADGTKKKINMFHKTLTLCDNKGKNQDIPLGMVEDSVDDMYFGCQEKMMEKVKTYYFNKEIRNSKFEYAWNEIAKCAEKKPREADKALTKDHMHAICVYTDNNIYDIFNTAVRTEASKYSFSFQFHSLHFLLTSAIQILNSNYKCHTTYRRTRSLFSGNVGQIIRFGSFASSSYLNNLTDFGSETCFKIKTCSGAYLGDYSAIDGEEEVLIPPYETFKVTEKVLGKGHFGELNDCKVVYVLESAGLRSRLNCKATLP</sequence>
<dbReference type="GO" id="GO:0016779">
    <property type="term" value="F:nucleotidyltransferase activity"/>
    <property type="evidence" value="ECO:0007669"/>
    <property type="project" value="UniProtKB-KW"/>
</dbReference>
<keyword evidence="5 7" id="KW-0521">NADP</keyword>
<evidence type="ECO:0000313" key="9">
    <source>
        <dbReference type="Proteomes" id="UP000261660"/>
    </source>
</evidence>
<dbReference type="InParanoid" id="A0A3Q3M8I0"/>
<protein>
    <recommendedName>
        <fullName evidence="7">NAD(P)(+)--arginine ADP-ribosyltransferase</fullName>
        <ecNumber evidence="7">2.4.2.31</ecNumber>
    </recommendedName>
    <alternativeName>
        <fullName evidence="7">Mono(ADP-ribosyl)transferase</fullName>
    </alternativeName>
</protein>
<dbReference type="PRINTS" id="PR00970">
    <property type="entry name" value="RIBTRNSFRASE"/>
</dbReference>
<organism evidence="8 9">
    <name type="scientific">Labrus bergylta</name>
    <name type="common">ballan wrasse</name>
    <dbReference type="NCBI Taxonomy" id="56723"/>
    <lineage>
        <taxon>Eukaryota</taxon>
        <taxon>Metazoa</taxon>
        <taxon>Chordata</taxon>
        <taxon>Craniata</taxon>
        <taxon>Vertebrata</taxon>
        <taxon>Euteleostomi</taxon>
        <taxon>Actinopterygii</taxon>
        <taxon>Neopterygii</taxon>
        <taxon>Teleostei</taxon>
        <taxon>Neoteleostei</taxon>
        <taxon>Acanthomorphata</taxon>
        <taxon>Eupercaria</taxon>
        <taxon>Labriformes</taxon>
        <taxon>Labridae</taxon>
        <taxon>Labrus</taxon>
    </lineage>
</organism>
<evidence type="ECO:0000256" key="2">
    <source>
        <dbReference type="ARBA" id="ARBA00022676"/>
    </source>
</evidence>
<evidence type="ECO:0000256" key="5">
    <source>
        <dbReference type="ARBA" id="ARBA00022857"/>
    </source>
</evidence>
<dbReference type="Pfam" id="PF01129">
    <property type="entry name" value="ART"/>
    <property type="match status" value="1"/>
</dbReference>
<dbReference type="GeneTree" id="ENSGT01030000234601"/>
<proteinExistence type="inferred from homology"/>
<dbReference type="AlphaFoldDB" id="A0A3Q3M8I0"/>
<keyword evidence="7" id="KW-0520">NAD</keyword>
<keyword evidence="3 7" id="KW-0808">Transferase</keyword>
<dbReference type="EC" id="2.4.2.31" evidence="7"/>
<comment type="similarity">
    <text evidence="1 7">Belongs to the Arg-specific ADP-ribosyltransferase family.</text>
</comment>
<dbReference type="PROSITE" id="PS51996">
    <property type="entry name" value="TR_MART"/>
    <property type="match status" value="1"/>
</dbReference>
<keyword evidence="9" id="KW-1185">Reference proteome</keyword>
<evidence type="ECO:0000256" key="1">
    <source>
        <dbReference type="ARBA" id="ARBA00009558"/>
    </source>
</evidence>
<keyword evidence="2 7" id="KW-0328">Glycosyltransferase</keyword>
<accession>A0A3Q3M8I0</accession>
<evidence type="ECO:0000256" key="4">
    <source>
        <dbReference type="ARBA" id="ARBA00022695"/>
    </source>
</evidence>
<dbReference type="InterPro" id="IPR000768">
    <property type="entry name" value="ART"/>
</dbReference>
<evidence type="ECO:0000313" key="8">
    <source>
        <dbReference type="Ensembl" id="ENSLBEP00000016700.1"/>
    </source>
</evidence>
<name>A0A3Q3M8I0_9LABR</name>
<evidence type="ECO:0000256" key="3">
    <source>
        <dbReference type="ARBA" id="ARBA00022679"/>
    </source>
</evidence>
<dbReference type="Proteomes" id="UP000261660">
    <property type="component" value="Unplaced"/>
</dbReference>
<dbReference type="GO" id="GO:0003950">
    <property type="term" value="F:NAD+ poly-ADP-ribosyltransferase activity"/>
    <property type="evidence" value="ECO:0007669"/>
    <property type="project" value="TreeGrafter"/>
</dbReference>